<keyword evidence="2" id="KW-0732">Signal</keyword>
<feature type="chain" id="PRO_5003866957" description="Hydrophobin" evidence="2">
    <location>
        <begin position="23"/>
        <end position="234"/>
    </location>
</feature>
<dbReference type="InterPro" id="IPR018247">
    <property type="entry name" value="EF_Hand_1_Ca_BS"/>
</dbReference>
<organism evidence="3 4">
    <name type="scientific">Macrophomina phaseolina (strain MS6)</name>
    <name type="common">Charcoal rot fungus</name>
    <dbReference type="NCBI Taxonomy" id="1126212"/>
    <lineage>
        <taxon>Eukaryota</taxon>
        <taxon>Fungi</taxon>
        <taxon>Dikarya</taxon>
        <taxon>Ascomycota</taxon>
        <taxon>Pezizomycotina</taxon>
        <taxon>Dothideomycetes</taxon>
        <taxon>Dothideomycetes incertae sedis</taxon>
        <taxon>Botryosphaeriales</taxon>
        <taxon>Botryosphaeriaceae</taxon>
        <taxon>Macrophomina</taxon>
    </lineage>
</organism>
<evidence type="ECO:0000313" key="4">
    <source>
        <dbReference type="Proteomes" id="UP000007129"/>
    </source>
</evidence>
<accession>K2RSD5</accession>
<dbReference type="PROSITE" id="PS00018">
    <property type="entry name" value="EF_HAND_1"/>
    <property type="match status" value="1"/>
</dbReference>
<evidence type="ECO:0000256" key="1">
    <source>
        <dbReference type="SAM" id="MobiDB-lite"/>
    </source>
</evidence>
<sequence length="234" mass="25015">MISPKTATTLLATLALAAFVSAAPLESPDKYGSDITPIDIDGDGKISKWELGQKWQPSAEFFQFILEHQQKSCQQQPQPFYKKRDAAPEAEAEAEADPCFDGSCGKPAYYPEPNQPYYPEPNPPYKPGFLPPNKPGFLPPGKPGFFPPTPQFPPFPPVQNPPAPNGPCSGNTNVAACCSGSNCQPMDHGVLGGLLGLGLDIPILNNACQSNQQLNCCNQQGSILSNCGSLIDIL</sequence>
<name>K2RSD5_MACPH</name>
<reference evidence="3 4" key="1">
    <citation type="journal article" date="2012" name="BMC Genomics">
        <title>Tools to kill: Genome of one of the most destructive plant pathogenic fungi Macrophomina phaseolina.</title>
        <authorList>
            <person name="Islam M.S."/>
            <person name="Haque M.S."/>
            <person name="Islam M.M."/>
            <person name="Emdad E.M."/>
            <person name="Halim A."/>
            <person name="Hossen Q.M.M."/>
            <person name="Hossain M.Z."/>
            <person name="Ahmed B."/>
            <person name="Rahim S."/>
            <person name="Rahman M.S."/>
            <person name="Alam M.M."/>
            <person name="Hou S."/>
            <person name="Wan X."/>
            <person name="Saito J.A."/>
            <person name="Alam M."/>
        </authorList>
    </citation>
    <scope>NUCLEOTIDE SEQUENCE [LARGE SCALE GENOMIC DNA]</scope>
    <source>
        <strain evidence="3 4">MS6</strain>
    </source>
</reference>
<evidence type="ECO:0008006" key="5">
    <source>
        <dbReference type="Google" id="ProtNLM"/>
    </source>
</evidence>
<feature type="region of interest" description="Disordered" evidence="1">
    <location>
        <begin position="115"/>
        <end position="136"/>
    </location>
</feature>
<evidence type="ECO:0000313" key="3">
    <source>
        <dbReference type="EMBL" id="EKG15627.1"/>
    </source>
</evidence>
<dbReference type="Proteomes" id="UP000007129">
    <property type="component" value="Unassembled WGS sequence"/>
</dbReference>
<protein>
    <recommendedName>
        <fullName evidence="5">Hydrophobin</fullName>
    </recommendedName>
</protein>
<comment type="caution">
    <text evidence="3">The sequence shown here is derived from an EMBL/GenBank/DDBJ whole genome shotgun (WGS) entry which is preliminary data.</text>
</comment>
<dbReference type="EMBL" id="AHHD01000293">
    <property type="protein sequence ID" value="EKG15627.1"/>
    <property type="molecule type" value="Genomic_DNA"/>
</dbReference>
<feature type="signal peptide" evidence="2">
    <location>
        <begin position="1"/>
        <end position="22"/>
    </location>
</feature>
<dbReference type="VEuPathDB" id="FungiDB:MPH_07062"/>
<dbReference type="AlphaFoldDB" id="K2RSD5"/>
<dbReference type="HOGENOM" id="CLU_1185200_0_0_1"/>
<proteinExistence type="predicted"/>
<gene>
    <name evidence="3" type="ORF">MPH_07062</name>
</gene>
<dbReference type="InParanoid" id="K2RSD5"/>
<evidence type="ECO:0000256" key="2">
    <source>
        <dbReference type="SAM" id="SignalP"/>
    </source>
</evidence>